<keyword evidence="3" id="KW-1185">Reference proteome</keyword>
<keyword evidence="1" id="KW-1133">Transmembrane helix</keyword>
<proteinExistence type="predicted"/>
<keyword evidence="1" id="KW-0812">Transmembrane</keyword>
<dbReference type="EMBL" id="JACXVP010000002">
    <property type="protein sequence ID" value="KAG5624918.1"/>
    <property type="molecule type" value="Genomic_DNA"/>
</dbReference>
<dbReference type="PANTHER" id="PTHR31061:SF25">
    <property type="entry name" value="HEPARAN-ALPHA-GLUCOSAMINIDE N-ACETYLTRANSFERASE-LIKE PROTEIN (DUF1624)"/>
    <property type="match status" value="1"/>
</dbReference>
<accession>A0A9J6AJW7</accession>
<dbReference type="Proteomes" id="UP000824120">
    <property type="component" value="Chromosome 2"/>
</dbReference>
<keyword evidence="1" id="KW-0472">Membrane</keyword>
<evidence type="ECO:0000256" key="1">
    <source>
        <dbReference type="SAM" id="Phobius"/>
    </source>
</evidence>
<comment type="caution">
    <text evidence="2">The sequence shown here is derived from an EMBL/GenBank/DDBJ whole genome shotgun (WGS) entry which is preliminary data.</text>
</comment>
<dbReference type="PANTHER" id="PTHR31061">
    <property type="entry name" value="LD22376P"/>
    <property type="match status" value="1"/>
</dbReference>
<gene>
    <name evidence="2" type="ORF">H5410_010136</name>
</gene>
<sequence>MKSIRQCGILQNCSRLLGSGQNRNNNKTTLIQRTTNDMVFHIQVILMANVIVYLATLSGTYVPDWNFVVQNPDNIDFGKTLTVTCNVRENLDHPCNAMGYINIQVLG</sequence>
<feature type="transmembrane region" description="Helical" evidence="1">
    <location>
        <begin position="39"/>
        <end position="62"/>
    </location>
</feature>
<dbReference type="OrthoDB" id="2149840at2759"/>
<name>A0A9J6AJW7_SOLCO</name>
<protein>
    <submittedName>
        <fullName evidence="2">Uncharacterized protein</fullName>
    </submittedName>
</protein>
<organism evidence="2 3">
    <name type="scientific">Solanum commersonii</name>
    <name type="common">Commerson's wild potato</name>
    <name type="synonym">Commerson's nightshade</name>
    <dbReference type="NCBI Taxonomy" id="4109"/>
    <lineage>
        <taxon>Eukaryota</taxon>
        <taxon>Viridiplantae</taxon>
        <taxon>Streptophyta</taxon>
        <taxon>Embryophyta</taxon>
        <taxon>Tracheophyta</taxon>
        <taxon>Spermatophyta</taxon>
        <taxon>Magnoliopsida</taxon>
        <taxon>eudicotyledons</taxon>
        <taxon>Gunneridae</taxon>
        <taxon>Pentapetalae</taxon>
        <taxon>asterids</taxon>
        <taxon>lamiids</taxon>
        <taxon>Solanales</taxon>
        <taxon>Solanaceae</taxon>
        <taxon>Solanoideae</taxon>
        <taxon>Solaneae</taxon>
        <taxon>Solanum</taxon>
    </lineage>
</organism>
<evidence type="ECO:0000313" key="3">
    <source>
        <dbReference type="Proteomes" id="UP000824120"/>
    </source>
</evidence>
<evidence type="ECO:0000313" key="2">
    <source>
        <dbReference type="EMBL" id="KAG5624918.1"/>
    </source>
</evidence>
<dbReference type="AlphaFoldDB" id="A0A9J6AJW7"/>
<reference evidence="2 3" key="1">
    <citation type="submission" date="2020-09" db="EMBL/GenBank/DDBJ databases">
        <title>De no assembly of potato wild relative species, Solanum commersonii.</title>
        <authorList>
            <person name="Cho K."/>
        </authorList>
    </citation>
    <scope>NUCLEOTIDE SEQUENCE [LARGE SCALE GENOMIC DNA]</scope>
    <source>
        <strain evidence="2">LZ3.2</strain>
        <tissue evidence="2">Leaf</tissue>
    </source>
</reference>